<dbReference type="Proteomes" id="UP000095185">
    <property type="component" value="Chromosome"/>
</dbReference>
<proteinExistence type="predicted"/>
<dbReference type="PANTHER" id="PTHR43861">
    <property type="entry name" value="TRANS-ACONITATE 2-METHYLTRANSFERASE-RELATED"/>
    <property type="match status" value="1"/>
</dbReference>
<dbReference type="Pfam" id="PF13489">
    <property type="entry name" value="Methyltransf_23"/>
    <property type="match status" value="1"/>
</dbReference>
<accession>A0A1D8D414</accession>
<dbReference type="RefSeq" id="WP_069809785.1">
    <property type="nucleotide sequence ID" value="NZ_CP017305.1"/>
</dbReference>
<dbReference type="GO" id="GO:0008168">
    <property type="term" value="F:methyltransferase activity"/>
    <property type="evidence" value="ECO:0007669"/>
    <property type="project" value="UniProtKB-KW"/>
</dbReference>
<dbReference type="EMBL" id="CP017305">
    <property type="protein sequence ID" value="AOS83847.1"/>
    <property type="molecule type" value="Genomic_DNA"/>
</dbReference>
<dbReference type="STRING" id="274537.BIU88_06595"/>
<protein>
    <submittedName>
        <fullName evidence="2">Methyltransferase type 11</fullName>
    </submittedName>
</protein>
<dbReference type="InterPro" id="IPR029063">
    <property type="entry name" value="SAM-dependent_MTases_sf"/>
</dbReference>
<dbReference type="Gene3D" id="3.40.50.150">
    <property type="entry name" value="Vaccinia Virus protein VP39"/>
    <property type="match status" value="1"/>
</dbReference>
<sequence length="219" mass="23577">MSDKNWTDTERFDNKASEWDANAVRAALADAVARAIIAHMPVGKPASALEFGCGTGLVTTRIAPHCAKLTALDSSSEMLRMLGEKIAASSIANVTPLHLDFSRPEEAAGLDKDYDFVCSSMTLHHIPDTASFLRELIDHMSPGGTLAIADLDAEDGLFHDDATEKVHHGFDRAALQTILESAGFAAVSFMTAHIIEKKNRDGQPTSYPVFLVTALKPKA</sequence>
<keyword evidence="1" id="KW-0808">Transferase</keyword>
<evidence type="ECO:0000313" key="2">
    <source>
        <dbReference type="EMBL" id="AOS83847.1"/>
    </source>
</evidence>
<evidence type="ECO:0000313" key="3">
    <source>
        <dbReference type="Proteomes" id="UP000095185"/>
    </source>
</evidence>
<dbReference type="CDD" id="cd02440">
    <property type="entry name" value="AdoMet_MTases"/>
    <property type="match status" value="1"/>
</dbReference>
<reference evidence="2" key="1">
    <citation type="submission" date="2016-09" db="EMBL/GenBank/DDBJ databases">
        <title>Genome sequence of Chlorobaculum limnaeum.</title>
        <authorList>
            <person name="Liu Z."/>
            <person name="Tank M."/>
            <person name="Bryant D.A."/>
        </authorList>
    </citation>
    <scope>NUCLEOTIDE SEQUENCE [LARGE SCALE GENOMIC DNA]</scope>
    <source>
        <strain evidence="2">DSM 1677</strain>
    </source>
</reference>
<keyword evidence="3" id="KW-1185">Reference proteome</keyword>
<keyword evidence="2" id="KW-0489">Methyltransferase</keyword>
<dbReference type="AlphaFoldDB" id="A0A1D8D414"/>
<dbReference type="GO" id="GO:0032259">
    <property type="term" value="P:methylation"/>
    <property type="evidence" value="ECO:0007669"/>
    <property type="project" value="UniProtKB-KW"/>
</dbReference>
<organism evidence="2 3">
    <name type="scientific">Chlorobaculum limnaeum</name>
    <dbReference type="NCBI Taxonomy" id="274537"/>
    <lineage>
        <taxon>Bacteria</taxon>
        <taxon>Pseudomonadati</taxon>
        <taxon>Chlorobiota</taxon>
        <taxon>Chlorobiia</taxon>
        <taxon>Chlorobiales</taxon>
        <taxon>Chlorobiaceae</taxon>
        <taxon>Chlorobaculum</taxon>
    </lineage>
</organism>
<dbReference type="KEGG" id="clz:BIU88_06595"/>
<dbReference type="PANTHER" id="PTHR43861:SF3">
    <property type="entry name" value="PUTATIVE (AFU_ORTHOLOGUE AFUA_2G14390)-RELATED"/>
    <property type="match status" value="1"/>
</dbReference>
<dbReference type="SUPFAM" id="SSF53335">
    <property type="entry name" value="S-adenosyl-L-methionine-dependent methyltransferases"/>
    <property type="match status" value="1"/>
</dbReference>
<dbReference type="OrthoDB" id="9791837at2"/>
<evidence type="ECO:0000256" key="1">
    <source>
        <dbReference type="ARBA" id="ARBA00022679"/>
    </source>
</evidence>
<gene>
    <name evidence="2" type="ORF">BIU88_06595</name>
</gene>
<name>A0A1D8D414_CHLLM</name>